<proteinExistence type="predicted"/>
<feature type="region of interest" description="Disordered" evidence="1">
    <location>
        <begin position="92"/>
        <end position="148"/>
    </location>
</feature>
<evidence type="ECO:0000256" key="1">
    <source>
        <dbReference type="SAM" id="MobiDB-lite"/>
    </source>
</evidence>
<reference evidence="2 3" key="1">
    <citation type="submission" date="2021-12" db="EMBL/GenBank/DDBJ databases">
        <title>Discovery of the Pendulisporaceae a myxobacterial family with distinct sporulation behavior and unique specialized metabolism.</title>
        <authorList>
            <person name="Garcia R."/>
            <person name="Popoff A."/>
            <person name="Bader C.D."/>
            <person name="Loehr J."/>
            <person name="Walesch S."/>
            <person name="Walt C."/>
            <person name="Boldt J."/>
            <person name="Bunk B."/>
            <person name="Haeckl F.J.F.P.J."/>
            <person name="Gunesch A.P."/>
            <person name="Birkelbach J."/>
            <person name="Nuebel U."/>
            <person name="Pietschmann T."/>
            <person name="Bach T."/>
            <person name="Mueller R."/>
        </authorList>
    </citation>
    <scope>NUCLEOTIDE SEQUENCE [LARGE SCALE GENOMIC DNA]</scope>
    <source>
        <strain evidence="2 3">MSr12523</strain>
    </source>
</reference>
<evidence type="ECO:0000313" key="2">
    <source>
        <dbReference type="EMBL" id="WXA96810.1"/>
    </source>
</evidence>
<dbReference type="RefSeq" id="WP_394847425.1">
    <property type="nucleotide sequence ID" value="NZ_CP089982.1"/>
</dbReference>
<feature type="region of interest" description="Disordered" evidence="1">
    <location>
        <begin position="253"/>
        <end position="294"/>
    </location>
</feature>
<name>A0ABZ2KDP8_9BACT</name>
<keyword evidence="3" id="KW-1185">Reference proteome</keyword>
<protein>
    <submittedName>
        <fullName evidence="2">Uncharacterized protein</fullName>
    </submittedName>
</protein>
<evidence type="ECO:0000313" key="3">
    <source>
        <dbReference type="Proteomes" id="UP001379533"/>
    </source>
</evidence>
<gene>
    <name evidence="2" type="ORF">LZC95_08165</name>
</gene>
<accession>A0ABZ2KDP8</accession>
<dbReference type="Proteomes" id="UP001379533">
    <property type="component" value="Chromosome"/>
</dbReference>
<sequence length="294" mass="32250">MSNADDAVERVRETIVDQAERWIENWGNTEVRARSDLRRRLSDLATKVFELGLTEAGRRIQRRLDALAIEEENDRYGGLSKRFAQIANDVPRWARSPGPASKPDSVPRVRRVRAPSVPPPSRRAPLIASEASKEPPASGPPSSRGPKLYPLSALVQSIQGIHQGSSSETYPGATLIGFYPGSRREAPWVLLETRDSLDQVVAYFRRRKAIETGHPGVRGAQAELRYDTGMHWIEVRIVAPPHAPTSIRLSASLKDVDADSGSASPFLPGTMTPEDDAPAADAAESAVTRIRPQK</sequence>
<organism evidence="2 3">
    <name type="scientific">Pendulispora brunnea</name>
    <dbReference type="NCBI Taxonomy" id="2905690"/>
    <lineage>
        <taxon>Bacteria</taxon>
        <taxon>Pseudomonadati</taxon>
        <taxon>Myxococcota</taxon>
        <taxon>Myxococcia</taxon>
        <taxon>Myxococcales</taxon>
        <taxon>Sorangiineae</taxon>
        <taxon>Pendulisporaceae</taxon>
        <taxon>Pendulispora</taxon>
    </lineage>
</organism>
<dbReference type="EMBL" id="CP089982">
    <property type="protein sequence ID" value="WXA96810.1"/>
    <property type="molecule type" value="Genomic_DNA"/>
</dbReference>